<reference evidence="2" key="1">
    <citation type="submission" date="2019-07" db="EMBL/GenBank/DDBJ databases">
        <authorList>
            <person name="Dittberner H."/>
        </authorList>
    </citation>
    <scope>NUCLEOTIDE SEQUENCE [LARGE SCALE GENOMIC DNA]</scope>
</reference>
<comment type="caution">
    <text evidence="2">The sequence shown here is derived from an EMBL/GenBank/DDBJ whole genome shotgun (WGS) entry which is preliminary data.</text>
</comment>
<dbReference type="EMBL" id="CABITT030000002">
    <property type="protein sequence ID" value="VVA94157.1"/>
    <property type="molecule type" value="Genomic_DNA"/>
</dbReference>
<name>A0A565AXS5_9BRAS</name>
<accession>A0A565AXS5</accession>
<protein>
    <submittedName>
        <fullName evidence="2">Uncharacterized protein</fullName>
    </submittedName>
</protein>
<sequence>MCLILLLLVANLIRRQALGREEGTNGIECARGSNVECNVTDKEIVEEAKEMEDKIGGVADDRNESEEENLEVETLVEHIELRDSSPGRKKELRAASEIEKSLVKQFAIRSKRKKIDLLPSVDNAEYAFFKETLTACPLL</sequence>
<organism evidence="2 3">
    <name type="scientific">Arabis nemorensis</name>
    <dbReference type="NCBI Taxonomy" id="586526"/>
    <lineage>
        <taxon>Eukaryota</taxon>
        <taxon>Viridiplantae</taxon>
        <taxon>Streptophyta</taxon>
        <taxon>Embryophyta</taxon>
        <taxon>Tracheophyta</taxon>
        <taxon>Spermatophyta</taxon>
        <taxon>Magnoliopsida</taxon>
        <taxon>eudicotyledons</taxon>
        <taxon>Gunneridae</taxon>
        <taxon>Pentapetalae</taxon>
        <taxon>rosids</taxon>
        <taxon>malvids</taxon>
        <taxon>Brassicales</taxon>
        <taxon>Brassicaceae</taxon>
        <taxon>Arabideae</taxon>
        <taxon>Arabis</taxon>
    </lineage>
</organism>
<keyword evidence="3" id="KW-1185">Reference proteome</keyword>
<dbReference type="Proteomes" id="UP000489600">
    <property type="component" value="Unassembled WGS sequence"/>
</dbReference>
<gene>
    <name evidence="2" type="ORF">ANE_LOCUS4602</name>
</gene>
<dbReference type="AlphaFoldDB" id="A0A565AXS5"/>
<feature type="signal peptide" evidence="1">
    <location>
        <begin position="1"/>
        <end position="19"/>
    </location>
</feature>
<keyword evidence="1" id="KW-0732">Signal</keyword>
<evidence type="ECO:0000256" key="1">
    <source>
        <dbReference type="SAM" id="SignalP"/>
    </source>
</evidence>
<evidence type="ECO:0000313" key="2">
    <source>
        <dbReference type="EMBL" id="VVA94157.1"/>
    </source>
</evidence>
<proteinExistence type="predicted"/>
<evidence type="ECO:0000313" key="3">
    <source>
        <dbReference type="Proteomes" id="UP000489600"/>
    </source>
</evidence>
<feature type="chain" id="PRO_5021719145" evidence="1">
    <location>
        <begin position="20"/>
        <end position="139"/>
    </location>
</feature>